<dbReference type="AlphaFoldDB" id="A0A9W6I9D5"/>
<name>A0A9W6I9D5_9ACTN</name>
<evidence type="ECO:0000313" key="2">
    <source>
        <dbReference type="EMBL" id="GLK13598.1"/>
    </source>
</evidence>
<gene>
    <name evidence="2" type="ORF">GCM10017600_70090</name>
</gene>
<organism evidence="2 3">
    <name type="scientific">Streptosporangium carneum</name>
    <dbReference type="NCBI Taxonomy" id="47481"/>
    <lineage>
        <taxon>Bacteria</taxon>
        <taxon>Bacillati</taxon>
        <taxon>Actinomycetota</taxon>
        <taxon>Actinomycetes</taxon>
        <taxon>Streptosporangiales</taxon>
        <taxon>Streptosporangiaceae</taxon>
        <taxon>Streptosporangium</taxon>
    </lineage>
</organism>
<protein>
    <submittedName>
        <fullName evidence="2">Uncharacterized protein</fullName>
    </submittedName>
</protein>
<feature type="region of interest" description="Disordered" evidence="1">
    <location>
        <begin position="48"/>
        <end position="78"/>
    </location>
</feature>
<keyword evidence="3" id="KW-1185">Reference proteome</keyword>
<sequence length="160" mass="16575">MAIELDPDWPGLTVKNDSSGKGGPEVNHTAIREIAQQLEGALRKLTTATKPPPTAMAYAKGTTPPPLPGPPPGAGSLPDLQLQCAIGDAQLGQWTTAQQFAMAIGTAYSVLIGERGHKGSGLYAQTTEQYGAVIQSLHEIVKAYDGADQANQGANPTSNA</sequence>
<accession>A0A9W6I9D5</accession>
<proteinExistence type="predicted"/>
<dbReference type="Proteomes" id="UP001143474">
    <property type="component" value="Unassembled WGS sequence"/>
</dbReference>
<comment type="caution">
    <text evidence="2">The sequence shown here is derived from an EMBL/GenBank/DDBJ whole genome shotgun (WGS) entry which is preliminary data.</text>
</comment>
<feature type="compositionally biased region" description="Pro residues" evidence="1">
    <location>
        <begin position="63"/>
        <end position="73"/>
    </location>
</feature>
<dbReference type="EMBL" id="BSEV01000024">
    <property type="protein sequence ID" value="GLK13598.1"/>
    <property type="molecule type" value="Genomic_DNA"/>
</dbReference>
<reference evidence="2" key="1">
    <citation type="journal article" date="2014" name="Int. J. Syst. Evol. Microbiol.">
        <title>Complete genome sequence of Corynebacterium casei LMG S-19264T (=DSM 44701T), isolated from a smear-ripened cheese.</title>
        <authorList>
            <consortium name="US DOE Joint Genome Institute (JGI-PGF)"/>
            <person name="Walter F."/>
            <person name="Albersmeier A."/>
            <person name="Kalinowski J."/>
            <person name="Ruckert C."/>
        </authorList>
    </citation>
    <scope>NUCLEOTIDE SEQUENCE</scope>
    <source>
        <strain evidence="2">VKM Ac-2007</strain>
    </source>
</reference>
<evidence type="ECO:0000313" key="3">
    <source>
        <dbReference type="Proteomes" id="UP001143474"/>
    </source>
</evidence>
<evidence type="ECO:0000256" key="1">
    <source>
        <dbReference type="SAM" id="MobiDB-lite"/>
    </source>
</evidence>
<feature type="compositionally biased region" description="Low complexity" evidence="1">
    <location>
        <begin position="48"/>
        <end position="60"/>
    </location>
</feature>
<dbReference type="RefSeq" id="WP_271221877.1">
    <property type="nucleotide sequence ID" value="NZ_BAAAVD010000038.1"/>
</dbReference>
<reference evidence="2" key="2">
    <citation type="submission" date="2023-01" db="EMBL/GenBank/DDBJ databases">
        <authorList>
            <person name="Sun Q."/>
            <person name="Evtushenko L."/>
        </authorList>
    </citation>
    <scope>NUCLEOTIDE SEQUENCE</scope>
    <source>
        <strain evidence="2">VKM Ac-2007</strain>
    </source>
</reference>
<feature type="region of interest" description="Disordered" evidence="1">
    <location>
        <begin position="1"/>
        <end position="26"/>
    </location>
</feature>